<evidence type="ECO:0000313" key="3">
    <source>
        <dbReference type="Proteomes" id="UP001295463"/>
    </source>
</evidence>
<reference evidence="2 3" key="1">
    <citation type="submission" date="2022-03" db="EMBL/GenBank/DDBJ databases">
        <authorList>
            <person name="Koch H."/>
        </authorList>
    </citation>
    <scope>NUCLEOTIDE SEQUENCE [LARGE SCALE GENOMIC DNA]</scope>
    <source>
        <strain evidence="2 3">G1</strain>
    </source>
</reference>
<keyword evidence="3" id="KW-1185">Reference proteome</keyword>
<sequence length="111" mass="12020">MPHRLHGQVQRFDQCGSLLAAQCVAGRTVVARRDPLGSGGGRGRKGGCCHDQQGRQEEAESVRETSGHMHQLLWCPAAQASSSLGEPLGVLCLHELVCFVYAQDVPEGWRV</sequence>
<dbReference type="Proteomes" id="UP001295463">
    <property type="component" value="Chromosome"/>
</dbReference>
<feature type="region of interest" description="Disordered" evidence="1">
    <location>
        <begin position="34"/>
        <end position="64"/>
    </location>
</feature>
<proteinExistence type="predicted"/>
<feature type="compositionally biased region" description="Basic and acidic residues" evidence="1">
    <location>
        <begin position="52"/>
        <end position="64"/>
    </location>
</feature>
<accession>A0ABN8HC25</accession>
<protein>
    <submittedName>
        <fullName evidence="2">Uncharacterized protein</fullName>
    </submittedName>
</protein>
<evidence type="ECO:0000313" key="2">
    <source>
        <dbReference type="EMBL" id="CAH2030125.1"/>
    </source>
</evidence>
<evidence type="ECO:0000256" key="1">
    <source>
        <dbReference type="SAM" id="MobiDB-lite"/>
    </source>
</evidence>
<dbReference type="EMBL" id="OW150024">
    <property type="protein sequence ID" value="CAH2030125.1"/>
    <property type="molecule type" value="Genomic_DNA"/>
</dbReference>
<gene>
    <name evidence="2" type="ORF">GEAMG1_0303</name>
</gene>
<name>A0ABN8HC25_9BACT</name>
<organism evidence="2 3">
    <name type="scientific">Trichlorobacter ammonificans</name>
    <dbReference type="NCBI Taxonomy" id="2916410"/>
    <lineage>
        <taxon>Bacteria</taxon>
        <taxon>Pseudomonadati</taxon>
        <taxon>Thermodesulfobacteriota</taxon>
        <taxon>Desulfuromonadia</taxon>
        <taxon>Geobacterales</taxon>
        <taxon>Geobacteraceae</taxon>
        <taxon>Trichlorobacter</taxon>
    </lineage>
</organism>